<dbReference type="Gene3D" id="2.160.20.70">
    <property type="match status" value="1"/>
</dbReference>
<evidence type="ECO:0000256" key="5">
    <source>
        <dbReference type="ARBA" id="ARBA00025606"/>
    </source>
</evidence>
<dbReference type="InterPro" id="IPR016098">
    <property type="entry name" value="CAP/MinC_C"/>
</dbReference>
<keyword evidence="3" id="KW-0717">Septation</keyword>
<evidence type="ECO:0000259" key="7">
    <source>
        <dbReference type="Pfam" id="PF05209"/>
    </source>
</evidence>
<dbReference type="SUPFAM" id="SSF63848">
    <property type="entry name" value="Cell-division inhibitor MinC, C-terminal domain"/>
    <property type="match status" value="1"/>
</dbReference>
<dbReference type="GO" id="GO:0051302">
    <property type="term" value="P:regulation of cell division"/>
    <property type="evidence" value="ECO:0007669"/>
    <property type="project" value="InterPro"/>
</dbReference>
<dbReference type="InterPro" id="IPR005526">
    <property type="entry name" value="Septum_form_inhib_MinC_C"/>
</dbReference>
<keyword evidence="4" id="KW-0131">Cell cycle</keyword>
<dbReference type="GO" id="GO:0000917">
    <property type="term" value="P:division septum assembly"/>
    <property type="evidence" value="ECO:0007669"/>
    <property type="project" value="UniProtKB-KW"/>
</dbReference>
<feature type="domain" description="Septum formation inhibitor MinC C-terminal" evidence="6">
    <location>
        <begin position="150"/>
        <end position="250"/>
    </location>
</feature>
<evidence type="ECO:0000259" key="6">
    <source>
        <dbReference type="Pfam" id="PF03775"/>
    </source>
</evidence>
<dbReference type="GO" id="GO:0000902">
    <property type="term" value="P:cell morphogenesis"/>
    <property type="evidence" value="ECO:0007669"/>
    <property type="project" value="InterPro"/>
</dbReference>
<name>A0A380T9T1_9ZZZZ</name>
<evidence type="ECO:0000256" key="1">
    <source>
        <dbReference type="ARBA" id="ARBA00006291"/>
    </source>
</evidence>
<comment type="function">
    <text evidence="5">Cell division inhibitor that blocks the formation of polar Z ring septums. Rapidly oscillates between the poles of the cell to destabilize FtsZ filaments that have formed before they mature into polar Z rings. Prevents FtsZ polymerization.</text>
</comment>
<reference evidence="8" key="1">
    <citation type="submission" date="2018-07" db="EMBL/GenBank/DDBJ databases">
        <authorList>
            <person name="Quirk P.G."/>
            <person name="Krulwich T.A."/>
        </authorList>
    </citation>
    <scope>NUCLEOTIDE SEQUENCE</scope>
</reference>
<organism evidence="8">
    <name type="scientific">metagenome</name>
    <dbReference type="NCBI Taxonomy" id="256318"/>
    <lineage>
        <taxon>unclassified sequences</taxon>
        <taxon>metagenomes</taxon>
    </lineage>
</organism>
<gene>
    <name evidence="8" type="primary">minC</name>
    <name evidence="8" type="ORF">DF3PB_1590009</name>
</gene>
<evidence type="ECO:0000256" key="2">
    <source>
        <dbReference type="ARBA" id="ARBA00022618"/>
    </source>
</evidence>
<dbReference type="EMBL" id="UIDG01000067">
    <property type="protein sequence ID" value="SUS04943.1"/>
    <property type="molecule type" value="Genomic_DNA"/>
</dbReference>
<dbReference type="Pfam" id="PF05209">
    <property type="entry name" value="MinC_N"/>
    <property type="match status" value="1"/>
</dbReference>
<dbReference type="GO" id="GO:1901891">
    <property type="term" value="P:regulation of cell septum assembly"/>
    <property type="evidence" value="ECO:0007669"/>
    <property type="project" value="InterPro"/>
</dbReference>
<dbReference type="PANTHER" id="PTHR34108">
    <property type="entry name" value="SEPTUM SITE-DETERMINING PROTEIN MINC"/>
    <property type="match status" value="1"/>
</dbReference>
<dbReference type="Gene3D" id="3.30.70.260">
    <property type="match status" value="1"/>
</dbReference>
<dbReference type="HAMAP" id="MF_00267">
    <property type="entry name" value="MinC"/>
    <property type="match status" value="1"/>
</dbReference>
<dbReference type="PANTHER" id="PTHR34108:SF1">
    <property type="entry name" value="SEPTUM SITE-DETERMINING PROTEIN MINC"/>
    <property type="match status" value="1"/>
</dbReference>
<accession>A0A380T9T1</accession>
<evidence type="ECO:0000313" key="8">
    <source>
        <dbReference type="EMBL" id="SUS04943.1"/>
    </source>
</evidence>
<dbReference type="AlphaFoldDB" id="A0A380T9T1"/>
<dbReference type="NCBIfam" id="TIGR01222">
    <property type="entry name" value="minC"/>
    <property type="match status" value="1"/>
</dbReference>
<keyword evidence="2" id="KW-0132">Cell division</keyword>
<comment type="similarity">
    <text evidence="1">Belongs to the MinC family.</text>
</comment>
<protein>
    <submittedName>
        <fullName evidence="8">Putative septum site-determining protein MinC</fullName>
    </submittedName>
</protein>
<sequence>MTATVRKAGPAEEAVSIQFRGGLYTLMRLKVSNPRDQAFFTALMTKIAQAPDFFRHAPVVLDLQDLADAPPFNMAELIRRLRQHQLVPVAVANGTDEQNKAAINAGISILRGGGGEAAVPRPAEISVLPTGEPRETSAAAEPAAVQTLLVTQAVRSGQQIYARHSDIIVLASISAGGELLSDGHIHVYGTLRGRAHAGLKGNSAARIFCRSLEAELVSIAGFWRVREDMPDDLIGKPVQIFLKGEQVVIEPLP</sequence>
<evidence type="ECO:0000256" key="3">
    <source>
        <dbReference type="ARBA" id="ARBA00023210"/>
    </source>
</evidence>
<dbReference type="Pfam" id="PF03775">
    <property type="entry name" value="MinC_C"/>
    <property type="match status" value="1"/>
</dbReference>
<dbReference type="InterPro" id="IPR036145">
    <property type="entry name" value="MinC_C_sf"/>
</dbReference>
<evidence type="ECO:0000256" key="4">
    <source>
        <dbReference type="ARBA" id="ARBA00023306"/>
    </source>
</evidence>
<proteinExistence type="inferred from homology"/>
<dbReference type="InterPro" id="IPR013033">
    <property type="entry name" value="MinC"/>
</dbReference>
<dbReference type="InterPro" id="IPR007874">
    <property type="entry name" value="MinC_N"/>
</dbReference>
<feature type="domain" description="Septum formation inhibitor MinC N-terminal" evidence="7">
    <location>
        <begin position="17"/>
        <end position="88"/>
    </location>
</feature>